<evidence type="ECO:0000313" key="2">
    <source>
        <dbReference type="EMBL" id="GHE14945.1"/>
    </source>
</evidence>
<evidence type="ECO:0000313" key="3">
    <source>
        <dbReference type="Proteomes" id="UP000655443"/>
    </source>
</evidence>
<feature type="region of interest" description="Disordered" evidence="1">
    <location>
        <begin position="1"/>
        <end position="40"/>
    </location>
</feature>
<protein>
    <submittedName>
        <fullName evidence="2">Uncharacterized protein</fullName>
    </submittedName>
</protein>
<dbReference type="EMBL" id="BMVG01000057">
    <property type="protein sequence ID" value="GHE14945.1"/>
    <property type="molecule type" value="Genomic_DNA"/>
</dbReference>
<proteinExistence type="predicted"/>
<sequence length="98" mass="9780">MGASTHTGPPTADRGSGGREPGCTRTKESPSGRPGISDDPIGCAAAGRTAVCTDQVAEVRLPADGAPLVRPGTVIVWHSACATPLAEALTQMLGTSTP</sequence>
<name>A0A918YT63_9ACTN</name>
<accession>A0A918YT63</accession>
<organism evidence="2 3">
    <name type="scientific">Streptomyces alanosinicus</name>
    <dbReference type="NCBI Taxonomy" id="68171"/>
    <lineage>
        <taxon>Bacteria</taxon>
        <taxon>Bacillati</taxon>
        <taxon>Actinomycetota</taxon>
        <taxon>Actinomycetes</taxon>
        <taxon>Kitasatosporales</taxon>
        <taxon>Streptomycetaceae</taxon>
        <taxon>Streptomyces</taxon>
    </lineage>
</organism>
<gene>
    <name evidence="2" type="ORF">GCM10010339_87930</name>
</gene>
<keyword evidence="3" id="KW-1185">Reference proteome</keyword>
<dbReference type="RefSeq" id="WP_189959142.1">
    <property type="nucleotide sequence ID" value="NZ_BMVG01000057.1"/>
</dbReference>
<dbReference type="AlphaFoldDB" id="A0A918YT63"/>
<evidence type="ECO:0000256" key="1">
    <source>
        <dbReference type="SAM" id="MobiDB-lite"/>
    </source>
</evidence>
<dbReference type="Proteomes" id="UP000655443">
    <property type="component" value="Unassembled WGS sequence"/>
</dbReference>
<reference evidence="2" key="1">
    <citation type="journal article" date="2014" name="Int. J. Syst. Evol. Microbiol.">
        <title>Complete genome sequence of Corynebacterium casei LMG S-19264T (=DSM 44701T), isolated from a smear-ripened cheese.</title>
        <authorList>
            <consortium name="US DOE Joint Genome Institute (JGI-PGF)"/>
            <person name="Walter F."/>
            <person name="Albersmeier A."/>
            <person name="Kalinowski J."/>
            <person name="Ruckert C."/>
        </authorList>
    </citation>
    <scope>NUCLEOTIDE SEQUENCE</scope>
    <source>
        <strain evidence="2">JCM 4714</strain>
    </source>
</reference>
<reference evidence="2" key="2">
    <citation type="submission" date="2020-09" db="EMBL/GenBank/DDBJ databases">
        <authorList>
            <person name="Sun Q."/>
            <person name="Ohkuma M."/>
        </authorList>
    </citation>
    <scope>NUCLEOTIDE SEQUENCE</scope>
    <source>
        <strain evidence="2">JCM 4714</strain>
    </source>
</reference>
<comment type="caution">
    <text evidence="2">The sequence shown here is derived from an EMBL/GenBank/DDBJ whole genome shotgun (WGS) entry which is preliminary data.</text>
</comment>